<dbReference type="PANTHER" id="PTHR24637">
    <property type="entry name" value="COLLAGEN"/>
    <property type="match status" value="1"/>
</dbReference>
<name>A0A1Y2JQ87_BRAJP</name>
<comment type="caution">
    <text evidence="2">The sequence shown here is derived from an EMBL/GenBank/DDBJ whole genome shotgun (WGS) entry which is preliminary data.</text>
</comment>
<reference evidence="2 3" key="1">
    <citation type="submission" date="2017-03" db="EMBL/GenBank/DDBJ databases">
        <title>Whole genome sequences of fourteen strains of Bradyrhizobium canariense and one strain of Bradyrhizobium japonicum isolated from Lupinus (Papilionoideae: Genisteae) species in Algeria.</title>
        <authorList>
            <person name="Crovadore J."/>
            <person name="Chekireb D."/>
            <person name="Brachmann A."/>
            <person name="Chablais R."/>
            <person name="Cochard B."/>
            <person name="Lefort F."/>
        </authorList>
    </citation>
    <scope>NUCLEOTIDE SEQUENCE [LARGE SCALE GENOMIC DNA]</scope>
    <source>
        <strain evidence="2 3">UBMA197</strain>
    </source>
</reference>
<feature type="compositionally biased region" description="Pro residues" evidence="1">
    <location>
        <begin position="35"/>
        <end position="53"/>
    </location>
</feature>
<dbReference type="EMBL" id="NAFL01000255">
    <property type="protein sequence ID" value="OSJ31540.1"/>
    <property type="molecule type" value="Genomic_DNA"/>
</dbReference>
<evidence type="ECO:0000313" key="3">
    <source>
        <dbReference type="Proteomes" id="UP000193335"/>
    </source>
</evidence>
<accession>A0A1Y2JQ87</accession>
<dbReference type="PANTHER" id="PTHR24637:SF428">
    <property type="entry name" value="SCAVENGER RECEPTOR CLASS A MEMBER 3"/>
    <property type="match status" value="1"/>
</dbReference>
<feature type="region of interest" description="Disordered" evidence="1">
    <location>
        <begin position="28"/>
        <end position="77"/>
    </location>
</feature>
<sequence>MNDLFVTQDLDVTSNDVTVITDFDTEVIQTQDEGPPGPMGPPGPRGVPGPQGPEGPAGDTIWYGPRDPTVTDGAPGDSWINTATSKLFGPKSNLNIWPPGVSLIGPQGPQGVQGPQGPQGIQGVKGDPGNTILYGTGDPAGPTGVDGNFYINTTMHFMFGPKAGGVWPGGVSLVGPQGPQGIPGVPGTTPATAVPLVDSGAGAVGVSTNFAREDHVHPFPPAVRYDAPQPLTAAQTRQARENIYAAPLDALAFSGLQINGAMDVAQELGNAVVTVPAGASKYVCDLYQWWNATASGVFTAQRYQTLGAPFGTALPNDLVIAATTPVASFGAADYVTLSYSLEANRHQRLGWGSAAGQPVNVSFWVIATTPGTASFCMRNGSNRSFIKTFPVNATNIWEYKTISIPPEPTGVWATGAGVGAYINWCFGSGVNNGNGVDGVWQNVNQIATPATTNFFATAGNVIGITGISIIPGTVAPTQAQQPLIMRPFDQELLLVQRYWEKTYDYGQALSGSGIPSGFSHVGFQLSSGSFGSSGQTIPFDYKVSKRAAPTITAYSAQTGAVGKLADFSAGTDLTCNIFNIGLSGFRWGSNLAAPSPVLSWGVHFTFDARL</sequence>
<evidence type="ECO:0000256" key="1">
    <source>
        <dbReference type="SAM" id="MobiDB-lite"/>
    </source>
</evidence>
<dbReference type="RefSeq" id="WP_085401644.1">
    <property type="nucleotide sequence ID" value="NZ_NAFL01000255.1"/>
</dbReference>
<evidence type="ECO:0000313" key="2">
    <source>
        <dbReference type="EMBL" id="OSJ31540.1"/>
    </source>
</evidence>
<evidence type="ECO:0008006" key="4">
    <source>
        <dbReference type="Google" id="ProtNLM"/>
    </source>
</evidence>
<dbReference type="Proteomes" id="UP000193335">
    <property type="component" value="Unassembled WGS sequence"/>
</dbReference>
<gene>
    <name evidence="2" type="ORF">BSZ19_21895</name>
</gene>
<protein>
    <recommendedName>
        <fullName evidence="4">Collagen-like protein</fullName>
    </recommendedName>
</protein>
<organism evidence="2 3">
    <name type="scientific">Bradyrhizobium japonicum</name>
    <dbReference type="NCBI Taxonomy" id="375"/>
    <lineage>
        <taxon>Bacteria</taxon>
        <taxon>Pseudomonadati</taxon>
        <taxon>Pseudomonadota</taxon>
        <taxon>Alphaproteobacteria</taxon>
        <taxon>Hyphomicrobiales</taxon>
        <taxon>Nitrobacteraceae</taxon>
        <taxon>Bradyrhizobium</taxon>
    </lineage>
</organism>
<dbReference type="AlphaFoldDB" id="A0A1Y2JQ87"/>
<proteinExistence type="predicted"/>